<dbReference type="AlphaFoldDB" id="A0A1I0PYD1"/>
<keyword evidence="3" id="KW-1185">Reference proteome</keyword>
<dbReference type="PANTHER" id="PTHR36110:SF2">
    <property type="entry name" value="RING-CLEAVING DIOXYGENASE MHQE-RELATED"/>
    <property type="match status" value="1"/>
</dbReference>
<dbReference type="SUPFAM" id="SSF54593">
    <property type="entry name" value="Glyoxalase/Bleomycin resistance protein/Dihydroxybiphenyl dioxygenase"/>
    <property type="match status" value="1"/>
</dbReference>
<reference evidence="2 3" key="1">
    <citation type="submission" date="2016-10" db="EMBL/GenBank/DDBJ databases">
        <authorList>
            <person name="de Groot N.N."/>
        </authorList>
    </citation>
    <scope>NUCLEOTIDE SEQUENCE [LARGE SCALE GENOMIC DNA]</scope>
    <source>
        <strain evidence="2 3">CGMCC 1.5337</strain>
    </source>
</reference>
<dbReference type="OrthoDB" id="9710at2157"/>
<feature type="domain" description="VOC" evidence="1">
    <location>
        <begin position="155"/>
        <end position="273"/>
    </location>
</feature>
<evidence type="ECO:0000313" key="2">
    <source>
        <dbReference type="EMBL" id="SEW19647.1"/>
    </source>
</evidence>
<protein>
    <submittedName>
        <fullName evidence="2">Glyoxalase family protein</fullName>
    </submittedName>
</protein>
<dbReference type="Pfam" id="PF00903">
    <property type="entry name" value="Glyoxalase"/>
    <property type="match status" value="2"/>
</dbReference>
<name>A0A1I0PYD1_9EURY</name>
<dbReference type="STRING" id="355548.SAMN04487945_2098"/>
<dbReference type="RefSeq" id="WP_089669339.1">
    <property type="nucleotide sequence ID" value="NZ_FOJA01000001.1"/>
</dbReference>
<dbReference type="CDD" id="cd08347">
    <property type="entry name" value="PcpA_C_like"/>
    <property type="match status" value="1"/>
</dbReference>
<dbReference type="Proteomes" id="UP000198518">
    <property type="component" value="Unassembled WGS sequence"/>
</dbReference>
<accession>A0A1I0PYD1</accession>
<dbReference type="InterPro" id="IPR052537">
    <property type="entry name" value="Extradiol_RC_dioxygenase"/>
</dbReference>
<proteinExistence type="predicted"/>
<dbReference type="InterPro" id="IPR004360">
    <property type="entry name" value="Glyas_Fos-R_dOase_dom"/>
</dbReference>
<dbReference type="InterPro" id="IPR037523">
    <property type="entry name" value="VOC_core"/>
</dbReference>
<dbReference type="PANTHER" id="PTHR36110">
    <property type="entry name" value="RING-CLEAVING DIOXYGENASE MHQE-RELATED"/>
    <property type="match status" value="1"/>
</dbReference>
<gene>
    <name evidence="2" type="ORF">SAMN04487945_2098</name>
</gene>
<evidence type="ECO:0000313" key="3">
    <source>
        <dbReference type="Proteomes" id="UP000198518"/>
    </source>
</evidence>
<dbReference type="Gene3D" id="3.10.180.10">
    <property type="entry name" value="2,3-Dihydroxybiphenyl 1,2-Dioxygenase, domain 1"/>
    <property type="match status" value="2"/>
</dbReference>
<organism evidence="2 3">
    <name type="scientific">Halobacterium jilantaiense</name>
    <dbReference type="NCBI Taxonomy" id="355548"/>
    <lineage>
        <taxon>Archaea</taxon>
        <taxon>Methanobacteriati</taxon>
        <taxon>Methanobacteriota</taxon>
        <taxon>Stenosarchaea group</taxon>
        <taxon>Halobacteria</taxon>
        <taxon>Halobacteriales</taxon>
        <taxon>Halobacteriaceae</taxon>
        <taxon>Halobacterium</taxon>
    </lineage>
</organism>
<sequence length="318" mass="34881">MPTTAGLHHVTAIAGDPQANADFYVETLGLRFVKRTVNHDDTGTYHFYFGDHEGTPGTNITFFPWGERGRDGEFGAGQTSHTAYLIRPDSLGFWRDRLDEAGVAVEETERFGEPVLQFSDPDGIGLELVASESAADADTVAWQDGPVPAEHRLRGFHSVTLAVAEFGPTAEILTDVLGYEHVGDEDGRRRFRAPGEGPHSRLDLVETDQPRGQMGIGTVHHVAFQAADTDEEEQYREAYRAHGLQPSGVIDRTYFQSVYTREPGGVLFEIATNGPGFDADEAVEDLGSSLVLPDWLEDERARIEVELPAFDAPSHGDD</sequence>
<feature type="domain" description="VOC" evidence="1">
    <location>
        <begin position="6"/>
        <end position="131"/>
    </location>
</feature>
<dbReference type="InterPro" id="IPR029068">
    <property type="entry name" value="Glyas_Bleomycin-R_OHBP_Dase"/>
</dbReference>
<dbReference type="EMBL" id="FOJA01000001">
    <property type="protein sequence ID" value="SEW19647.1"/>
    <property type="molecule type" value="Genomic_DNA"/>
</dbReference>
<dbReference type="PROSITE" id="PS51819">
    <property type="entry name" value="VOC"/>
    <property type="match status" value="2"/>
</dbReference>
<evidence type="ECO:0000259" key="1">
    <source>
        <dbReference type="PROSITE" id="PS51819"/>
    </source>
</evidence>